<dbReference type="SMART" id="SM00271">
    <property type="entry name" value="DnaJ"/>
    <property type="match status" value="1"/>
</dbReference>
<evidence type="ECO:0000256" key="2">
    <source>
        <dbReference type="SAM" id="MobiDB-lite"/>
    </source>
</evidence>
<dbReference type="OrthoDB" id="666364at2759"/>
<dbReference type="SUPFAM" id="SSF46565">
    <property type="entry name" value="Chaperone J-domain"/>
    <property type="match status" value="1"/>
</dbReference>
<dbReference type="Pfam" id="PF00226">
    <property type="entry name" value="DnaJ"/>
    <property type="match status" value="1"/>
</dbReference>
<comment type="caution">
    <text evidence="4">The sequence shown here is derived from an EMBL/GenBank/DDBJ whole genome shotgun (WGS) entry which is preliminary data.</text>
</comment>
<dbReference type="GO" id="GO:0005739">
    <property type="term" value="C:mitochondrion"/>
    <property type="evidence" value="ECO:0007669"/>
    <property type="project" value="GOC"/>
</dbReference>
<dbReference type="PANTHER" id="PTHR44157">
    <property type="entry name" value="DNAJ HOMOLOG SUBFAMILY C MEMBER 11"/>
    <property type="match status" value="1"/>
</dbReference>
<evidence type="ECO:0000313" key="5">
    <source>
        <dbReference type="Proteomes" id="UP000777438"/>
    </source>
</evidence>
<dbReference type="AlphaFoldDB" id="A0A9P9AXB5"/>
<dbReference type="InterPro" id="IPR036869">
    <property type="entry name" value="J_dom_sf"/>
</dbReference>
<dbReference type="Gene3D" id="1.10.287.110">
    <property type="entry name" value="DnaJ domain"/>
    <property type="match status" value="1"/>
</dbReference>
<dbReference type="InterPro" id="IPR024586">
    <property type="entry name" value="DnaJ-like_C11_C"/>
</dbReference>
<proteinExistence type="predicted"/>
<dbReference type="InterPro" id="IPR001623">
    <property type="entry name" value="DnaJ_domain"/>
</dbReference>
<dbReference type="GO" id="GO:0042407">
    <property type="term" value="P:cristae formation"/>
    <property type="evidence" value="ECO:0007669"/>
    <property type="project" value="TreeGrafter"/>
</dbReference>
<organism evidence="4 5">
    <name type="scientific">Thelonectria olida</name>
    <dbReference type="NCBI Taxonomy" id="1576542"/>
    <lineage>
        <taxon>Eukaryota</taxon>
        <taxon>Fungi</taxon>
        <taxon>Dikarya</taxon>
        <taxon>Ascomycota</taxon>
        <taxon>Pezizomycotina</taxon>
        <taxon>Sordariomycetes</taxon>
        <taxon>Hypocreomycetidae</taxon>
        <taxon>Hypocreales</taxon>
        <taxon>Nectriaceae</taxon>
        <taxon>Thelonectria</taxon>
    </lineage>
</organism>
<name>A0A9P9AXB5_9HYPO</name>
<feature type="compositionally biased region" description="Polar residues" evidence="2">
    <location>
        <begin position="20"/>
        <end position="30"/>
    </location>
</feature>
<gene>
    <name evidence="4" type="ORF">B0T10DRAFT_469495</name>
</gene>
<protein>
    <recommendedName>
        <fullName evidence="3">J domain-containing protein</fullName>
    </recommendedName>
</protein>
<evidence type="ECO:0000313" key="4">
    <source>
        <dbReference type="EMBL" id="KAH6900048.1"/>
    </source>
</evidence>
<keyword evidence="5" id="KW-1185">Reference proteome</keyword>
<reference evidence="4 5" key="1">
    <citation type="journal article" date="2021" name="Nat. Commun.">
        <title>Genetic determinants of endophytism in the Arabidopsis root mycobiome.</title>
        <authorList>
            <person name="Mesny F."/>
            <person name="Miyauchi S."/>
            <person name="Thiergart T."/>
            <person name="Pickel B."/>
            <person name="Atanasova L."/>
            <person name="Karlsson M."/>
            <person name="Huettel B."/>
            <person name="Barry K.W."/>
            <person name="Haridas S."/>
            <person name="Chen C."/>
            <person name="Bauer D."/>
            <person name="Andreopoulos W."/>
            <person name="Pangilinan J."/>
            <person name="LaButti K."/>
            <person name="Riley R."/>
            <person name="Lipzen A."/>
            <person name="Clum A."/>
            <person name="Drula E."/>
            <person name="Henrissat B."/>
            <person name="Kohler A."/>
            <person name="Grigoriev I.V."/>
            <person name="Martin F.M."/>
            <person name="Hacquard S."/>
        </authorList>
    </citation>
    <scope>NUCLEOTIDE SEQUENCE [LARGE SCALE GENOMIC DNA]</scope>
    <source>
        <strain evidence="4 5">MPI-CAGE-CH-0241</strain>
    </source>
</reference>
<dbReference type="PANTHER" id="PTHR44157:SF1">
    <property type="entry name" value="DNAJ HOMOLOG SUBFAMILY C MEMBER 11"/>
    <property type="match status" value="1"/>
</dbReference>
<feature type="region of interest" description="Disordered" evidence="2">
    <location>
        <begin position="1"/>
        <end position="52"/>
    </location>
</feature>
<dbReference type="PROSITE" id="PS50076">
    <property type="entry name" value="DNAJ_2"/>
    <property type="match status" value="1"/>
</dbReference>
<feature type="domain" description="J" evidence="3">
    <location>
        <begin position="125"/>
        <end position="195"/>
    </location>
</feature>
<accession>A0A9P9AXB5</accession>
<keyword evidence="1" id="KW-0143">Chaperone</keyword>
<dbReference type="Pfam" id="PF11875">
    <property type="entry name" value="DnaJ-like_C11_C"/>
    <property type="match status" value="1"/>
</dbReference>
<dbReference type="EMBL" id="JAGPYM010000001">
    <property type="protein sequence ID" value="KAH6900048.1"/>
    <property type="molecule type" value="Genomic_DNA"/>
</dbReference>
<dbReference type="Proteomes" id="UP000777438">
    <property type="component" value="Unassembled WGS sequence"/>
</dbReference>
<sequence>MNDSANRRGSLRIPRVRPNPGTSRISSARSSGAFDDFRLPSGPPGPSLRARSSRFSLNDQFAATRQEYEFWDDDASSIYERVTNASEAGDADPASDRILVSSTDGFGLVYDITNARPRPETPAWDCYEMLCLPRDPVDLSQERIRRAYYRLFLLFYPDSYPEDLRPIARQQFLRAQEAFETLIDPARRAQYDLGLFLQDESFQSEGTQSSSTYEASFKEAVRDRLQNGIQTSSDLGIRLDATRTGRSHDKSPWQRGSSQLKLLDFALSQSVSVDIPALRNVLQPHVSRLERLTASKEKAGDAIDSLSQPTIEVTTPTFTVSGSVYGVAGDLSLMPTALLYDRYQPLLPLAIPRRRLIQLVENKLSPLVTLRYRQEFLNRAPRSSNDKLHWVKSVIELDADVLPEFSAASRLYHHIVLPKFTEPAVVEASVQSSRHVPSTPPQFVLGLHQNVFHGSAFLRADTGDWALGTRESSRHFADFSKMNPNMFSTESPLKTAPSLELGFRTDPIMHTMASGMNPSNSERGIRGLDHELNTCKEGSWAVSASATPATVAGFVRYSKDLELPFQLPSSEPSTPLMPSTPSSARVEVELCSNTFQDRYLALRNLWSVGRFSRLGLEVGLSIHNLHVSVYWSRLGQRLSIPLLIAPQPLSSPSLFFWAGALPFAGLATLQLFLHHRRGRHSITRSRRRAGRDLSPAAAHVAIARNRYEADSVTVLLARPVEARQKRQIALGGLVILGAKYGVFNDEDLPAGELVADVTIAIAALIDDSSANVGPGLVIPSSVRKSHIPGFWDPAPGKEKALRVHYSYKGIEGTITVHGREELILPPQTARS</sequence>
<evidence type="ECO:0000256" key="1">
    <source>
        <dbReference type="ARBA" id="ARBA00023186"/>
    </source>
</evidence>
<evidence type="ECO:0000259" key="3">
    <source>
        <dbReference type="PROSITE" id="PS50076"/>
    </source>
</evidence>
<dbReference type="CDD" id="cd06257">
    <property type="entry name" value="DnaJ"/>
    <property type="match status" value="1"/>
</dbReference>
<dbReference type="InterPro" id="IPR052243">
    <property type="entry name" value="Mito_inner_membrane_organizer"/>
</dbReference>